<keyword evidence="2" id="KW-0732">Signal</keyword>
<evidence type="ECO:0008006" key="5">
    <source>
        <dbReference type="Google" id="ProtNLM"/>
    </source>
</evidence>
<gene>
    <name evidence="3" type="ORF">M430DRAFT_27493</name>
</gene>
<accession>A0A2T3B497</accession>
<dbReference type="EMBL" id="KZ679010">
    <property type="protein sequence ID" value="PSS20448.1"/>
    <property type="molecule type" value="Genomic_DNA"/>
</dbReference>
<dbReference type="InParanoid" id="A0A2T3B497"/>
<evidence type="ECO:0000313" key="3">
    <source>
        <dbReference type="EMBL" id="PSS20448.1"/>
    </source>
</evidence>
<dbReference type="GeneID" id="36573710"/>
<dbReference type="RefSeq" id="XP_024721718.1">
    <property type="nucleotide sequence ID" value="XM_024865629.1"/>
</dbReference>
<feature type="signal peptide" evidence="2">
    <location>
        <begin position="1"/>
        <end position="25"/>
    </location>
</feature>
<dbReference type="Proteomes" id="UP000241818">
    <property type="component" value="Unassembled WGS sequence"/>
</dbReference>
<feature type="compositionally biased region" description="Basic and acidic residues" evidence="1">
    <location>
        <begin position="46"/>
        <end position="65"/>
    </location>
</feature>
<proteinExistence type="predicted"/>
<feature type="chain" id="PRO_5015742090" description="GPI anchored protein" evidence="2">
    <location>
        <begin position="26"/>
        <end position="505"/>
    </location>
</feature>
<sequence>MRLAPRILGLPASTLLLITAHTTAAFYNDDSLAQRVNSASHNARNWADDPAGHRRRLEARNEQTPRGRNPIGVMKMSDDPGEKFYMEYWQYEEELQQSSPSDAAPATNLRIRDEDEETRLLVNASAPLPYSPPLALHTEDYAAYHDLEARGEIPSRDAAAALAILQKRQFMCPTGTSDCSSIGYPNSCCAAGETCFKIQDTGLGPVGCCPSGATCGGTITTCNSPNTPCSENASGNYEGGGCCIPNYVCAGIGCVPNPSLIVTVTVSESSPTLSSAQSSTVTSIGTSPTISTIVTSTAPQTTLSCGSDAEPCPASLGGGCCPATGTTTTISTSHVSAATSTTAPSTTATSTAIGVPPARPTGSSTTTQAPIVSGDSCPTGFYACEAYYAGGCCRTGRNCDTTSCPPITSTTIISSGVSVVVPLGSAATVATPSGNCASGWSSCPASLGGNCCPSGWQCGTASCTSISPTQTGVRQKDSPNSGIKNAGTRGSFGLLMSLMIVLVWI</sequence>
<feature type="region of interest" description="Disordered" evidence="1">
    <location>
        <begin position="40"/>
        <end position="76"/>
    </location>
</feature>
<dbReference type="AlphaFoldDB" id="A0A2T3B497"/>
<name>A0A2T3B497_AMORE</name>
<keyword evidence="4" id="KW-1185">Reference proteome</keyword>
<protein>
    <recommendedName>
        <fullName evidence="5">GPI anchored protein</fullName>
    </recommendedName>
</protein>
<feature type="compositionally biased region" description="Low complexity" evidence="1">
    <location>
        <begin position="337"/>
        <end position="352"/>
    </location>
</feature>
<reference evidence="3 4" key="1">
    <citation type="journal article" date="2018" name="New Phytol.">
        <title>Comparative genomics and transcriptomics depict ericoid mycorrhizal fungi as versatile saprotrophs and plant mutualists.</title>
        <authorList>
            <person name="Martino E."/>
            <person name="Morin E."/>
            <person name="Grelet G.A."/>
            <person name="Kuo A."/>
            <person name="Kohler A."/>
            <person name="Daghino S."/>
            <person name="Barry K.W."/>
            <person name="Cichocki N."/>
            <person name="Clum A."/>
            <person name="Dockter R.B."/>
            <person name="Hainaut M."/>
            <person name="Kuo R.C."/>
            <person name="LaButti K."/>
            <person name="Lindahl B.D."/>
            <person name="Lindquist E.A."/>
            <person name="Lipzen A."/>
            <person name="Khouja H.R."/>
            <person name="Magnuson J."/>
            <person name="Murat C."/>
            <person name="Ohm R.A."/>
            <person name="Singer S.W."/>
            <person name="Spatafora J.W."/>
            <person name="Wang M."/>
            <person name="Veneault-Fourrey C."/>
            <person name="Henrissat B."/>
            <person name="Grigoriev I.V."/>
            <person name="Martin F.M."/>
            <person name="Perotto S."/>
        </authorList>
    </citation>
    <scope>NUCLEOTIDE SEQUENCE [LARGE SCALE GENOMIC DNA]</scope>
    <source>
        <strain evidence="3 4">ATCC 22711</strain>
    </source>
</reference>
<evidence type="ECO:0000256" key="1">
    <source>
        <dbReference type="SAM" id="MobiDB-lite"/>
    </source>
</evidence>
<evidence type="ECO:0000256" key="2">
    <source>
        <dbReference type="SAM" id="SignalP"/>
    </source>
</evidence>
<dbReference type="PANTHER" id="PTHR39599:SF2">
    <property type="entry name" value="ANCHORED PROTEIN, PUTATIVE (AFU_ORTHOLOGUE AFUA_1G09650)-RELATED"/>
    <property type="match status" value="1"/>
</dbReference>
<organism evidence="3 4">
    <name type="scientific">Amorphotheca resinae ATCC 22711</name>
    <dbReference type="NCBI Taxonomy" id="857342"/>
    <lineage>
        <taxon>Eukaryota</taxon>
        <taxon>Fungi</taxon>
        <taxon>Dikarya</taxon>
        <taxon>Ascomycota</taxon>
        <taxon>Pezizomycotina</taxon>
        <taxon>Leotiomycetes</taxon>
        <taxon>Helotiales</taxon>
        <taxon>Amorphothecaceae</taxon>
        <taxon>Amorphotheca</taxon>
    </lineage>
</organism>
<feature type="region of interest" description="Disordered" evidence="1">
    <location>
        <begin position="337"/>
        <end position="367"/>
    </location>
</feature>
<evidence type="ECO:0000313" key="4">
    <source>
        <dbReference type="Proteomes" id="UP000241818"/>
    </source>
</evidence>
<dbReference type="PANTHER" id="PTHR39599">
    <property type="entry name" value="GPI-ANCHORED PROTEIN (EUROFUNG)-RELATED-RELATED"/>
    <property type="match status" value="1"/>
</dbReference>
<dbReference type="STRING" id="857342.A0A2T3B497"/>
<dbReference type="OrthoDB" id="2426396at2759"/>